<sequence length="366" mass="40842">MRILISLFIIIFATGTSCLNNDLGKTPAMGWNSYNHFGCTVNETIVKGIADAMVEYGFLNAGYTYLNLDCGWSNHNRSQINNSLIPNPNAFPNGMTDLAEYVHNKGLLFGIYGDAGTFDCVNNPGSLGFEELDAQTFAAWGVDYLKYDNCNNSDISPIIRYSKMRDALIATNRSIYYSICNWGEFDPFIWGHEIGNSWRTTVDIHPSWDSIMFTLDQQRNISNFSGPGGWNDPDMLEIGNGDLTFDEQKLRNPPNDTLAIALNEKIIAINQDPLGRAVEIVEFVDGSYEIWTGILSDGYVAVLFNRESIASYITLNFETHCDIHGLIAVTDLWDADPFKGNYSFGYTAQIPSHGVIVLKLQVVKII</sequence>
<keyword evidence="5 7" id="KW-0378">Hydrolase</keyword>
<evidence type="ECO:0000256" key="6">
    <source>
        <dbReference type="ARBA" id="ARBA00023295"/>
    </source>
</evidence>
<dbReference type="OrthoDB" id="5795902at2759"/>
<evidence type="ECO:0000256" key="4">
    <source>
        <dbReference type="ARBA" id="ARBA00022729"/>
    </source>
</evidence>
<evidence type="ECO:0000256" key="7">
    <source>
        <dbReference type="RuleBase" id="RU361168"/>
    </source>
</evidence>
<comment type="caution">
    <text evidence="10">The sequence shown here is derived from an EMBL/GenBank/DDBJ whole genome shotgun (WGS) entry which is preliminary data.</text>
</comment>
<dbReference type="PANTHER" id="PTHR11452">
    <property type="entry name" value="ALPHA-GALACTOSIDASE/ALPHA-N-ACETYLGALACTOSAMINIDASE"/>
    <property type="match status" value="1"/>
</dbReference>
<dbReference type="AlphaFoldDB" id="A0A397TV62"/>
<dbReference type="Gene3D" id="3.20.20.70">
    <property type="entry name" value="Aldolase class I"/>
    <property type="match status" value="1"/>
</dbReference>
<keyword evidence="6 7" id="KW-0326">Glycosidase</keyword>
<dbReference type="EC" id="3.2.1.22" evidence="3 7"/>
<gene>
    <name evidence="10" type="ORF">C2G38_2255857</name>
</gene>
<dbReference type="InterPro" id="IPR013785">
    <property type="entry name" value="Aldolase_TIM"/>
</dbReference>
<evidence type="ECO:0000256" key="1">
    <source>
        <dbReference type="ARBA" id="ARBA00001255"/>
    </source>
</evidence>
<dbReference type="Pfam" id="PF17801">
    <property type="entry name" value="Melibiase_C"/>
    <property type="match status" value="1"/>
</dbReference>
<dbReference type="CDD" id="cd14792">
    <property type="entry name" value="GH27"/>
    <property type="match status" value="1"/>
</dbReference>
<dbReference type="InterPro" id="IPR013780">
    <property type="entry name" value="Glyco_hydro_b"/>
</dbReference>
<dbReference type="Pfam" id="PF16499">
    <property type="entry name" value="Melibiase_2"/>
    <property type="match status" value="1"/>
</dbReference>
<comment type="similarity">
    <text evidence="2 7">Belongs to the glycosyl hydrolase 27 family.</text>
</comment>
<feature type="signal peptide" evidence="8">
    <location>
        <begin position="1"/>
        <end position="18"/>
    </location>
</feature>
<evidence type="ECO:0000256" key="8">
    <source>
        <dbReference type="SAM" id="SignalP"/>
    </source>
</evidence>
<comment type="catalytic activity">
    <reaction evidence="1 7">
        <text>Hydrolysis of terminal, non-reducing alpha-D-galactose residues in alpha-D-galactosides, including galactose oligosaccharides, galactomannans and galactolipids.</text>
        <dbReference type="EC" id="3.2.1.22"/>
    </reaction>
</comment>
<keyword evidence="11" id="KW-1185">Reference proteome</keyword>
<proteinExistence type="inferred from homology"/>
<dbReference type="PROSITE" id="PS51257">
    <property type="entry name" value="PROKAR_LIPOPROTEIN"/>
    <property type="match status" value="1"/>
</dbReference>
<dbReference type="Gene3D" id="2.60.40.1180">
    <property type="entry name" value="Golgi alpha-mannosidase II"/>
    <property type="match status" value="1"/>
</dbReference>
<dbReference type="Proteomes" id="UP000266673">
    <property type="component" value="Unassembled WGS sequence"/>
</dbReference>
<feature type="domain" description="Alpha galactosidase C-terminal" evidence="9">
    <location>
        <begin position="285"/>
        <end position="360"/>
    </location>
</feature>
<protein>
    <recommendedName>
        <fullName evidence="3 7">Alpha-galactosidase</fullName>
        <ecNumber evidence="3 7">3.2.1.22</ecNumber>
    </recommendedName>
    <alternativeName>
        <fullName evidence="7">Melibiase</fullName>
    </alternativeName>
</protein>
<evidence type="ECO:0000259" key="9">
    <source>
        <dbReference type="Pfam" id="PF17801"/>
    </source>
</evidence>
<dbReference type="InterPro" id="IPR017853">
    <property type="entry name" value="GH"/>
</dbReference>
<organism evidence="10 11">
    <name type="scientific">Gigaspora rosea</name>
    <dbReference type="NCBI Taxonomy" id="44941"/>
    <lineage>
        <taxon>Eukaryota</taxon>
        <taxon>Fungi</taxon>
        <taxon>Fungi incertae sedis</taxon>
        <taxon>Mucoromycota</taxon>
        <taxon>Glomeromycotina</taxon>
        <taxon>Glomeromycetes</taxon>
        <taxon>Diversisporales</taxon>
        <taxon>Gigasporaceae</taxon>
        <taxon>Gigaspora</taxon>
    </lineage>
</organism>
<keyword evidence="7" id="KW-1015">Disulfide bond</keyword>
<evidence type="ECO:0000256" key="2">
    <source>
        <dbReference type="ARBA" id="ARBA00009743"/>
    </source>
</evidence>
<reference evidence="10 11" key="1">
    <citation type="submission" date="2018-06" db="EMBL/GenBank/DDBJ databases">
        <title>Comparative genomics reveals the genomic features of Rhizophagus irregularis, R. cerebriforme, R. diaphanum and Gigaspora rosea, and their symbiotic lifestyle signature.</title>
        <authorList>
            <person name="Morin E."/>
            <person name="San Clemente H."/>
            <person name="Chen E.C.H."/>
            <person name="De La Providencia I."/>
            <person name="Hainaut M."/>
            <person name="Kuo A."/>
            <person name="Kohler A."/>
            <person name="Murat C."/>
            <person name="Tang N."/>
            <person name="Roy S."/>
            <person name="Loubradou J."/>
            <person name="Henrissat B."/>
            <person name="Grigoriev I.V."/>
            <person name="Corradi N."/>
            <person name="Roux C."/>
            <person name="Martin F.M."/>
        </authorList>
    </citation>
    <scope>NUCLEOTIDE SEQUENCE [LARGE SCALE GENOMIC DNA]</scope>
    <source>
        <strain evidence="10 11">DAOM 194757</strain>
    </source>
</reference>
<dbReference type="GO" id="GO:0005975">
    <property type="term" value="P:carbohydrate metabolic process"/>
    <property type="evidence" value="ECO:0007669"/>
    <property type="project" value="InterPro"/>
</dbReference>
<dbReference type="InterPro" id="IPR041233">
    <property type="entry name" value="Melibiase_C"/>
</dbReference>
<accession>A0A397TV62</accession>
<evidence type="ECO:0000313" key="11">
    <source>
        <dbReference type="Proteomes" id="UP000266673"/>
    </source>
</evidence>
<dbReference type="STRING" id="44941.A0A397TV62"/>
<dbReference type="PRINTS" id="PR00740">
    <property type="entry name" value="GLHYDRLASE27"/>
</dbReference>
<name>A0A397TV62_9GLOM</name>
<keyword evidence="4 8" id="KW-0732">Signal</keyword>
<evidence type="ECO:0000256" key="5">
    <source>
        <dbReference type="ARBA" id="ARBA00022801"/>
    </source>
</evidence>
<dbReference type="SUPFAM" id="SSF51011">
    <property type="entry name" value="Glycosyl hydrolase domain"/>
    <property type="match status" value="1"/>
</dbReference>
<dbReference type="SUPFAM" id="SSF51445">
    <property type="entry name" value="(Trans)glycosidases"/>
    <property type="match status" value="1"/>
</dbReference>
<feature type="chain" id="PRO_5017352180" description="Alpha-galactosidase" evidence="8">
    <location>
        <begin position="19"/>
        <end position="366"/>
    </location>
</feature>
<dbReference type="EMBL" id="QKWP01002855">
    <property type="protein sequence ID" value="RIB02012.1"/>
    <property type="molecule type" value="Genomic_DNA"/>
</dbReference>
<evidence type="ECO:0000256" key="3">
    <source>
        <dbReference type="ARBA" id="ARBA00012755"/>
    </source>
</evidence>
<dbReference type="PANTHER" id="PTHR11452:SF75">
    <property type="entry name" value="ALPHA-GALACTOSIDASE MEL1"/>
    <property type="match status" value="1"/>
</dbReference>
<dbReference type="InterPro" id="IPR002241">
    <property type="entry name" value="Glyco_hydro_27"/>
</dbReference>
<dbReference type="GO" id="GO:0004557">
    <property type="term" value="F:alpha-galactosidase activity"/>
    <property type="evidence" value="ECO:0007669"/>
    <property type="project" value="UniProtKB-EC"/>
</dbReference>
<evidence type="ECO:0000313" key="10">
    <source>
        <dbReference type="EMBL" id="RIB02012.1"/>
    </source>
</evidence>